<comment type="caution">
    <text evidence="1">The sequence shown here is derived from an EMBL/GenBank/DDBJ whole genome shotgun (WGS) entry which is preliminary data.</text>
</comment>
<dbReference type="EMBL" id="QRXG01000045">
    <property type="protein sequence ID" value="RGT77368.1"/>
    <property type="molecule type" value="Genomic_DNA"/>
</dbReference>
<dbReference type="RefSeq" id="WP_118004898.1">
    <property type="nucleotide sequence ID" value="NZ_QRXF01000041.1"/>
</dbReference>
<sequence length="95" mass="10512">MLKQTFWNICERMVWAARCNRSELLLSLREVRKACLQNIPEESSAQSIIPVPSNLITSNTNSAIEITIGKIQITVSDATSPALLKMVLQVAADVK</sequence>
<evidence type="ECO:0000313" key="2">
    <source>
        <dbReference type="Proteomes" id="UP000284296"/>
    </source>
</evidence>
<reference evidence="1 2" key="1">
    <citation type="submission" date="2018-08" db="EMBL/GenBank/DDBJ databases">
        <title>A genome reference for cultivated species of the human gut microbiota.</title>
        <authorList>
            <person name="Zou Y."/>
            <person name="Xue W."/>
            <person name="Luo G."/>
        </authorList>
    </citation>
    <scope>NUCLEOTIDE SEQUENCE [LARGE SCALE GENOMIC DNA]</scope>
    <source>
        <strain evidence="1 2">AF18-16LB</strain>
    </source>
</reference>
<gene>
    <name evidence="1" type="ORF">DWX06_15605</name>
</gene>
<name>A0A412PZT1_9FIRM</name>
<accession>A0A412PZT1</accession>
<organism evidence="1 2">
    <name type="scientific">Agathobacter rectalis</name>
    <dbReference type="NCBI Taxonomy" id="39491"/>
    <lineage>
        <taxon>Bacteria</taxon>
        <taxon>Bacillati</taxon>
        <taxon>Bacillota</taxon>
        <taxon>Clostridia</taxon>
        <taxon>Lachnospirales</taxon>
        <taxon>Lachnospiraceae</taxon>
        <taxon>Agathobacter</taxon>
    </lineage>
</organism>
<evidence type="ECO:0000313" key="1">
    <source>
        <dbReference type="EMBL" id="RGT77368.1"/>
    </source>
</evidence>
<protein>
    <submittedName>
        <fullName evidence="1">Uncharacterized protein</fullName>
    </submittedName>
</protein>
<dbReference type="Proteomes" id="UP000284296">
    <property type="component" value="Unassembled WGS sequence"/>
</dbReference>
<proteinExistence type="predicted"/>
<dbReference type="AlphaFoldDB" id="A0A412PZT1"/>